<feature type="transmembrane region" description="Helical" evidence="1">
    <location>
        <begin position="267"/>
        <end position="288"/>
    </location>
</feature>
<feature type="transmembrane region" description="Helical" evidence="1">
    <location>
        <begin position="146"/>
        <end position="165"/>
    </location>
</feature>
<evidence type="ECO:0000313" key="4">
    <source>
        <dbReference type="Proteomes" id="UP000275048"/>
    </source>
</evidence>
<dbReference type="RefSeq" id="WP_138708072.1">
    <property type="nucleotide sequence ID" value="NZ_JBHSNT010000059.1"/>
</dbReference>
<dbReference type="OrthoDB" id="3746662at2"/>
<evidence type="ECO:0000259" key="2">
    <source>
        <dbReference type="Pfam" id="PF01757"/>
    </source>
</evidence>
<feature type="domain" description="Acyltransferase 3" evidence="2">
    <location>
        <begin position="19"/>
        <end position="315"/>
    </location>
</feature>
<dbReference type="PANTHER" id="PTHR37312:SF1">
    <property type="entry name" value="MEMBRANE-BOUND ACYLTRANSFERASE YKRP-RELATED"/>
    <property type="match status" value="1"/>
</dbReference>
<dbReference type="Pfam" id="PF01757">
    <property type="entry name" value="Acyl_transf_3"/>
    <property type="match status" value="1"/>
</dbReference>
<dbReference type="PANTHER" id="PTHR37312">
    <property type="entry name" value="MEMBRANE-BOUND ACYLTRANSFERASE YKRP-RELATED"/>
    <property type="match status" value="1"/>
</dbReference>
<name>A0A3M8ACF1_9MICO</name>
<feature type="transmembrane region" description="Helical" evidence="1">
    <location>
        <begin position="201"/>
        <end position="222"/>
    </location>
</feature>
<dbReference type="GO" id="GO:0016747">
    <property type="term" value="F:acyltransferase activity, transferring groups other than amino-acyl groups"/>
    <property type="evidence" value="ECO:0007669"/>
    <property type="project" value="InterPro"/>
</dbReference>
<comment type="caution">
    <text evidence="3">The sequence shown here is derived from an EMBL/GenBank/DDBJ whole genome shotgun (WGS) entry which is preliminary data.</text>
</comment>
<dbReference type="AlphaFoldDB" id="A0A3M8ACF1"/>
<feature type="transmembrane region" description="Helical" evidence="1">
    <location>
        <begin position="84"/>
        <end position="102"/>
    </location>
</feature>
<keyword evidence="4" id="KW-1185">Reference proteome</keyword>
<feature type="transmembrane region" description="Helical" evidence="1">
    <location>
        <begin position="45"/>
        <end position="63"/>
    </location>
</feature>
<dbReference type="InterPro" id="IPR052734">
    <property type="entry name" value="Nod_factor_acetyltransferase"/>
</dbReference>
<dbReference type="Proteomes" id="UP000275048">
    <property type="component" value="Unassembled WGS sequence"/>
</dbReference>
<evidence type="ECO:0000256" key="1">
    <source>
        <dbReference type="SAM" id="Phobius"/>
    </source>
</evidence>
<feature type="transmembrane region" description="Helical" evidence="1">
    <location>
        <begin position="234"/>
        <end position="255"/>
    </location>
</feature>
<evidence type="ECO:0000313" key="3">
    <source>
        <dbReference type="EMBL" id="RNB48227.1"/>
    </source>
</evidence>
<dbReference type="EMBL" id="RHHB01000021">
    <property type="protein sequence ID" value="RNB48227.1"/>
    <property type="molecule type" value="Genomic_DNA"/>
</dbReference>
<feature type="transmembrane region" description="Helical" evidence="1">
    <location>
        <begin position="171"/>
        <end position="189"/>
    </location>
</feature>
<sequence>MQPTDLRSPTPTPVATRSAGIDGLRLMGVVAVVFGHVWATGLTHPALFIWHVPVFFVLSGYLWRPGRSLLGEVRKRARSLLVPYVLWLAVVTLGWALFTDIVGTRQWPDPMNLLLGGARLGGQYAAFWFVTALFVAAVAMRAFSALWEWLPLVVGVAVLALAYVQPEWVRWVPWSAGVALAALVFMAIGDGLRRVRGQISAPVPIGLALAGVGLALSISGVVPPVDMKAAGFGAPIATVLVSAAISCGMILFFEGVQHRIPERAGRIVTLLAGVALPVILGHALFIAIGRAVGAPSIAIFTAALLVPMLAGLVLARFRVGRLFV</sequence>
<feature type="transmembrane region" description="Helical" evidence="1">
    <location>
        <begin position="294"/>
        <end position="315"/>
    </location>
</feature>
<accession>A0A3M8ACF1</accession>
<proteinExistence type="predicted"/>
<gene>
    <name evidence="3" type="ORF">EDM22_11465</name>
</gene>
<keyword evidence="1" id="KW-1133">Transmembrane helix</keyword>
<keyword evidence="3" id="KW-0012">Acyltransferase</keyword>
<feature type="transmembrane region" description="Helical" evidence="1">
    <location>
        <begin position="122"/>
        <end position="139"/>
    </location>
</feature>
<organism evidence="3 4">
    <name type="scientific">Agromyces tardus</name>
    <dbReference type="NCBI Taxonomy" id="2583849"/>
    <lineage>
        <taxon>Bacteria</taxon>
        <taxon>Bacillati</taxon>
        <taxon>Actinomycetota</taxon>
        <taxon>Actinomycetes</taxon>
        <taxon>Micrococcales</taxon>
        <taxon>Microbacteriaceae</taxon>
        <taxon>Agromyces</taxon>
    </lineage>
</organism>
<protein>
    <submittedName>
        <fullName evidence="3">Acyltransferase</fullName>
    </submittedName>
</protein>
<keyword evidence="1" id="KW-0812">Transmembrane</keyword>
<keyword evidence="1" id="KW-0472">Membrane</keyword>
<keyword evidence="3" id="KW-0808">Transferase</keyword>
<dbReference type="InterPro" id="IPR002656">
    <property type="entry name" value="Acyl_transf_3_dom"/>
</dbReference>
<reference evidence="3 4" key="1">
    <citation type="submission" date="2018-10" db="EMBL/GenBank/DDBJ databases">
        <title>Isolation, diversity and antibacterial activity of antinobacteria from the wheat rhizosphere soil.</title>
        <authorList>
            <person name="Sun T."/>
        </authorList>
    </citation>
    <scope>NUCLEOTIDE SEQUENCE [LARGE SCALE GENOMIC DNA]</scope>
    <source>
        <strain evidence="3 4">SJ-23</strain>
    </source>
</reference>